<proteinExistence type="predicted"/>
<reference evidence="1 2" key="1">
    <citation type="submission" date="2020-08" db="EMBL/GenBank/DDBJ databases">
        <title>Putative novel bacterial strains isolated from necrotic wheat leaf tissues caused by Xanthomonas translucens.</title>
        <authorList>
            <person name="Tambong J.T."/>
        </authorList>
    </citation>
    <scope>NUCLEOTIDE SEQUENCE [LARGE SCALE GENOMIC DNA]</scope>
    <source>
        <strain evidence="1 2">DOAB 1069</strain>
    </source>
</reference>
<comment type="caution">
    <text evidence="1">The sequence shown here is derived from an EMBL/GenBank/DDBJ whole genome shotgun (WGS) entry which is preliminary data.</text>
</comment>
<gene>
    <name evidence="1" type="ORF">H8S59_16590</name>
</gene>
<keyword evidence="2" id="KW-1185">Reference proteome</keyword>
<protein>
    <submittedName>
        <fullName evidence="1">Uncharacterized protein</fullName>
    </submittedName>
</protein>
<dbReference type="Proteomes" id="UP000651852">
    <property type="component" value="Unassembled WGS sequence"/>
</dbReference>
<sequence length="924" mass="104218">MPAILHTAFVISLESKAGDTLSPASNQGPMFLLTARYGVEKFDSLSSLSEKLGERFSDSTARRVLIEDLLLSQAELFSEVSDIEVQYSPTSDSLVNNLVKALRVKQVEDLRFLLKSPRGNSASSFLNTVNTSQTFASLDEARRQSFHSHMQRLQTLSTPHWLKHTSDNERTDYEVFDSEYRSRAQTASQLFAGLESLEGYPLLKIDHYIRQHLGYRVDTRKVFIVLKDRWSSPAGDLSPVYRKSLFDYALNGLPLIAAEADARLELPQGSHHPEFTFEFVKELVADLDLRHRYRQELEARYRQPDTLRALLHQRDSALALSTWAAKLQHHISDKGVELVWALRADRQEPGATRKTGALEVGGVGNKLRDVIVFSEETSADQHFVLYAPGAPGGRDMFEFGSWRHLYHEVAQWSATPSGREYLIAQSAPASRDAMAAFMQAVSQKPTRWNEEDVRGGAGQDSNFQASMSALIATKIDYQLAELPRVVGGDRNTSTYKYRRQLALCEARIDFLQKSYKDSMQLISYRHFARLSGEIYISNILKRKGVDLIVNTDTVYFDLHSNIRRPQPDFGPHTDLVSLTQLLMNDFIYKLDEHAPMYSSTGQDLSELSMPVIKEVLAAPLGERYIEILKEDYGDRQHPDYAKRRALFAQRNFFEIRRDIMITYLENGFTEAQYQWAINLLSTLYPDHSDSSRDGKQGANNSSINELYLNGRLIEGVFVFKHNGTDLADYNLIYTPQAPDGIRFRNFGVFISTLSSPGMDAYYYNRVSYKNQPSIGTLFSELVRNPQMALKSLTIDTDGKVRDLQTLHDAMIERMIQDVDEQSLSKAESFAENLYTLIKWTGTILLLPFPPAALAWGLLNTSINLARGYLAYLDGDRAAATPYYVWGVVGLLLGASGAKDLAQSSAGLGLRALRWAVTKSHPGYA</sequence>
<dbReference type="EMBL" id="JACONW010000081">
    <property type="protein sequence ID" value="MBC3951388.1"/>
    <property type="molecule type" value="Genomic_DNA"/>
</dbReference>
<evidence type="ECO:0000313" key="2">
    <source>
        <dbReference type="Proteomes" id="UP000651852"/>
    </source>
</evidence>
<accession>A0ABR7B2H6</accession>
<evidence type="ECO:0000313" key="1">
    <source>
        <dbReference type="EMBL" id="MBC3951388.1"/>
    </source>
</evidence>
<name>A0ABR7B2H6_9PSED</name>
<organism evidence="1 2">
    <name type="scientific">Pseudomonas folii</name>
    <dbReference type="NCBI Taxonomy" id="2762593"/>
    <lineage>
        <taxon>Bacteria</taxon>
        <taxon>Pseudomonadati</taxon>
        <taxon>Pseudomonadota</taxon>
        <taxon>Gammaproteobacteria</taxon>
        <taxon>Pseudomonadales</taxon>
        <taxon>Pseudomonadaceae</taxon>
        <taxon>Pseudomonas</taxon>
    </lineage>
</organism>